<name>A0A402CUF0_9BACT</name>
<accession>A0A402CUF0</accession>
<dbReference type="KEGG" id="ccot:CCAX7_009960"/>
<protein>
    <submittedName>
        <fullName evidence="1">Uncharacterized protein</fullName>
    </submittedName>
</protein>
<keyword evidence="2" id="KW-1185">Reference proteome</keyword>
<sequence length="77" mass="8654">MSGYERLYVQCGLQRGSVAQVAWIPQRHAVIGQNVALTEPDKSKNGWTVISVGTALPEAYVMERSRDYRETRRASDV</sequence>
<dbReference type="EMBL" id="AP025739">
    <property type="protein sequence ID" value="BDI28945.1"/>
    <property type="molecule type" value="Genomic_DNA"/>
</dbReference>
<dbReference type="RefSeq" id="WP_119321000.1">
    <property type="nucleotide sequence ID" value="NZ_AP025739.1"/>
</dbReference>
<reference evidence="1 2" key="1">
    <citation type="journal article" date="2019" name="Int. J. Syst. Evol. Microbiol.">
        <title>Capsulimonas corticalis gen. nov., sp. nov., an aerobic capsulated bacterium, of a novel bacterial order, Capsulimonadales ord. nov., of the class Armatimonadia of the phylum Armatimonadetes.</title>
        <authorList>
            <person name="Li J."/>
            <person name="Kudo C."/>
            <person name="Tonouchi A."/>
        </authorList>
    </citation>
    <scope>NUCLEOTIDE SEQUENCE [LARGE SCALE GENOMIC DNA]</scope>
    <source>
        <strain evidence="1 2">AX-7</strain>
    </source>
</reference>
<gene>
    <name evidence="1" type="ORF">CCAX7_009960</name>
</gene>
<dbReference type="AlphaFoldDB" id="A0A402CUF0"/>
<evidence type="ECO:0000313" key="1">
    <source>
        <dbReference type="EMBL" id="BDI28945.1"/>
    </source>
</evidence>
<evidence type="ECO:0000313" key="2">
    <source>
        <dbReference type="Proteomes" id="UP000287394"/>
    </source>
</evidence>
<dbReference type="OrthoDB" id="286581at2"/>
<proteinExistence type="predicted"/>
<dbReference type="Proteomes" id="UP000287394">
    <property type="component" value="Chromosome"/>
</dbReference>
<organism evidence="1 2">
    <name type="scientific">Capsulimonas corticalis</name>
    <dbReference type="NCBI Taxonomy" id="2219043"/>
    <lineage>
        <taxon>Bacteria</taxon>
        <taxon>Bacillati</taxon>
        <taxon>Armatimonadota</taxon>
        <taxon>Armatimonadia</taxon>
        <taxon>Capsulimonadales</taxon>
        <taxon>Capsulimonadaceae</taxon>
        <taxon>Capsulimonas</taxon>
    </lineage>
</organism>